<dbReference type="GO" id="GO:0003677">
    <property type="term" value="F:DNA binding"/>
    <property type="evidence" value="ECO:0007669"/>
    <property type="project" value="UniProtKB-KW"/>
</dbReference>
<dbReference type="SMART" id="SM00521">
    <property type="entry name" value="CBF"/>
    <property type="match status" value="1"/>
</dbReference>
<proteinExistence type="inferred from homology"/>
<dbReference type="EMBL" id="JAQMWT010000055">
    <property type="protein sequence ID" value="KAJ8612218.1"/>
    <property type="molecule type" value="Genomic_DNA"/>
</dbReference>
<dbReference type="AlphaFoldDB" id="A0AAD7UMQ6"/>
<comment type="caution">
    <text evidence="9">The sequence shown here is derived from an EMBL/GenBank/DDBJ whole genome shotgun (WGS) entry which is preliminary data.</text>
</comment>
<dbReference type="PRINTS" id="PR00616">
    <property type="entry name" value="CCAATSUBUNTB"/>
</dbReference>
<keyword evidence="10" id="KW-1185">Reference proteome</keyword>
<evidence type="ECO:0000256" key="3">
    <source>
        <dbReference type="ARBA" id="ARBA00023125"/>
    </source>
</evidence>
<protein>
    <recommendedName>
        <fullName evidence="7">Nuclear transcription factor Y subunit</fullName>
    </recommendedName>
</protein>
<evidence type="ECO:0000256" key="8">
    <source>
        <dbReference type="SAM" id="MobiDB-lite"/>
    </source>
</evidence>
<dbReference type="InterPro" id="IPR018362">
    <property type="entry name" value="CCAAT-binding_factor_CS"/>
</dbReference>
<dbReference type="GO" id="GO:0003700">
    <property type="term" value="F:DNA-binding transcription factor activity"/>
    <property type="evidence" value="ECO:0007669"/>
    <property type="project" value="UniProtKB-UniRule"/>
</dbReference>
<accession>A0AAD7UMQ6</accession>
<dbReference type="GO" id="GO:0016602">
    <property type="term" value="C:CCAAT-binding factor complex"/>
    <property type="evidence" value="ECO:0007669"/>
    <property type="project" value="InterPro"/>
</dbReference>
<comment type="subcellular location">
    <subcellularLocation>
        <location evidence="1 7">Nucleus</location>
    </subcellularLocation>
</comment>
<evidence type="ECO:0000256" key="2">
    <source>
        <dbReference type="ARBA" id="ARBA00023015"/>
    </source>
</evidence>
<feature type="compositionally biased region" description="Acidic residues" evidence="8">
    <location>
        <begin position="18"/>
        <end position="30"/>
    </location>
</feature>
<dbReference type="Pfam" id="PF02045">
    <property type="entry name" value="CBFB_NFYA"/>
    <property type="match status" value="1"/>
</dbReference>
<evidence type="ECO:0000256" key="4">
    <source>
        <dbReference type="ARBA" id="ARBA00023159"/>
    </source>
</evidence>
<organism evidence="9 10">
    <name type="scientific">Chrysophaeum taylorii</name>
    <dbReference type="NCBI Taxonomy" id="2483200"/>
    <lineage>
        <taxon>Eukaryota</taxon>
        <taxon>Sar</taxon>
        <taxon>Stramenopiles</taxon>
        <taxon>Ochrophyta</taxon>
        <taxon>Pelagophyceae</taxon>
        <taxon>Pelagomonadales</taxon>
        <taxon>Pelagomonadaceae</taxon>
        <taxon>Chrysophaeum</taxon>
    </lineage>
</organism>
<gene>
    <name evidence="9" type="ORF">CTAYLR_002914</name>
</gene>
<dbReference type="Proteomes" id="UP001230188">
    <property type="component" value="Unassembled WGS sequence"/>
</dbReference>
<keyword evidence="2 7" id="KW-0805">Transcription regulation</keyword>
<name>A0AAD7UMQ6_9STRA</name>
<reference evidence="9" key="1">
    <citation type="submission" date="2023-01" db="EMBL/GenBank/DDBJ databases">
        <title>Metagenome sequencing of chrysophaentin producing Chrysophaeum taylorii.</title>
        <authorList>
            <person name="Davison J."/>
            <person name="Bewley C."/>
        </authorList>
    </citation>
    <scope>NUCLEOTIDE SEQUENCE</scope>
    <source>
        <strain evidence="9">NIES-1699</strain>
    </source>
</reference>
<evidence type="ECO:0000256" key="1">
    <source>
        <dbReference type="ARBA" id="ARBA00004123"/>
    </source>
</evidence>
<dbReference type="Gene3D" id="6.10.250.2430">
    <property type="match status" value="1"/>
</dbReference>
<dbReference type="InterPro" id="IPR001289">
    <property type="entry name" value="NFYA"/>
</dbReference>
<comment type="subunit">
    <text evidence="7">Heterotrimer.</text>
</comment>
<dbReference type="PROSITE" id="PS00686">
    <property type="entry name" value="NFYA_HAP2_1"/>
    <property type="match status" value="1"/>
</dbReference>
<feature type="region of interest" description="Disordered" evidence="8">
    <location>
        <begin position="1"/>
        <end position="61"/>
    </location>
</feature>
<evidence type="ECO:0000313" key="10">
    <source>
        <dbReference type="Proteomes" id="UP001230188"/>
    </source>
</evidence>
<keyword evidence="5 7" id="KW-0804">Transcription</keyword>
<keyword evidence="6 7" id="KW-0539">Nucleus</keyword>
<dbReference type="PANTHER" id="PTHR12632">
    <property type="entry name" value="TRANSCRIPTION FACTOR NF-Y ALPHA-RELATED"/>
    <property type="match status" value="1"/>
</dbReference>
<comment type="function">
    <text evidence="7">Component of the sequence-specific heterotrimeric transcription factor (NF-Y) which specifically recognizes a 5'-CCAAT-3' box motif found in the promoters of its target genes.</text>
</comment>
<evidence type="ECO:0000256" key="6">
    <source>
        <dbReference type="ARBA" id="ARBA00023242"/>
    </source>
</evidence>
<comment type="similarity">
    <text evidence="7">Belongs to the NFYA/HAP2 subunit family.</text>
</comment>
<keyword evidence="3 7" id="KW-0238">DNA-binding</keyword>
<evidence type="ECO:0000313" key="9">
    <source>
        <dbReference type="EMBL" id="KAJ8612218.1"/>
    </source>
</evidence>
<evidence type="ECO:0000256" key="5">
    <source>
        <dbReference type="ARBA" id="ARBA00023163"/>
    </source>
</evidence>
<keyword evidence="4" id="KW-0010">Activator</keyword>
<sequence length="163" mass="18298">MEGDSKVRRPKKTRAISEEEEEEEEDDDDAELFRQRPSKRPSVPIAPAPPDERDEKPTYVNAKQYNRIIKRRLARAKLETLWKVSHERKLYLHESRHKHACRRKRGPGGRFLTKAELAALKEAEDAEASAASPDDTPSSEQLAATAIIAVRQGRPGPPGAAAL</sequence>
<evidence type="ECO:0000256" key="7">
    <source>
        <dbReference type="RuleBase" id="RU367155"/>
    </source>
</evidence>
<dbReference type="PROSITE" id="PS51152">
    <property type="entry name" value="NFYA_HAP2_2"/>
    <property type="match status" value="1"/>
</dbReference>